<dbReference type="PROSITE" id="PS51755">
    <property type="entry name" value="OMPR_PHOB"/>
    <property type="match status" value="1"/>
</dbReference>
<feature type="domain" description="OmpR/PhoB-type" evidence="6">
    <location>
        <begin position="1"/>
        <end position="92"/>
    </location>
</feature>
<accession>A0A8J3VC27</accession>
<dbReference type="PANTHER" id="PTHR47691">
    <property type="entry name" value="REGULATOR-RELATED"/>
    <property type="match status" value="1"/>
</dbReference>
<dbReference type="InterPro" id="IPR011990">
    <property type="entry name" value="TPR-like_helical_dom_sf"/>
</dbReference>
<dbReference type="InterPro" id="IPR005158">
    <property type="entry name" value="BTAD"/>
</dbReference>
<dbReference type="GO" id="GO:0003677">
    <property type="term" value="F:DNA binding"/>
    <property type="evidence" value="ECO:0007669"/>
    <property type="project" value="UniProtKB-UniRule"/>
</dbReference>
<dbReference type="GO" id="GO:0000160">
    <property type="term" value="P:phosphorelay signal transduction system"/>
    <property type="evidence" value="ECO:0007669"/>
    <property type="project" value="InterPro"/>
</dbReference>
<evidence type="ECO:0000256" key="2">
    <source>
        <dbReference type="ARBA" id="ARBA00023015"/>
    </source>
</evidence>
<evidence type="ECO:0000256" key="4">
    <source>
        <dbReference type="ARBA" id="ARBA00023163"/>
    </source>
</evidence>
<keyword evidence="3 5" id="KW-0238">DNA-binding</keyword>
<dbReference type="Pfam" id="PF00486">
    <property type="entry name" value="Trans_reg_C"/>
    <property type="match status" value="1"/>
</dbReference>
<dbReference type="InterPro" id="IPR036388">
    <property type="entry name" value="WH-like_DNA-bd_sf"/>
</dbReference>
<reference evidence="7 8" key="1">
    <citation type="submission" date="2021-01" db="EMBL/GenBank/DDBJ databases">
        <title>Whole genome shotgun sequence of Planotetraspora kaengkrachanensis NBRC 104272.</title>
        <authorList>
            <person name="Komaki H."/>
            <person name="Tamura T."/>
        </authorList>
    </citation>
    <scope>NUCLEOTIDE SEQUENCE [LARGE SCALE GENOMIC DNA]</scope>
    <source>
        <strain evidence="7 8">NBRC 104272</strain>
    </source>
</reference>
<dbReference type="AlphaFoldDB" id="A0A8J3VC27"/>
<dbReference type="Proteomes" id="UP000630097">
    <property type="component" value="Unassembled WGS sequence"/>
</dbReference>
<dbReference type="Gene3D" id="1.10.10.10">
    <property type="entry name" value="Winged helix-like DNA-binding domain superfamily/Winged helix DNA-binding domain"/>
    <property type="match status" value="1"/>
</dbReference>
<dbReference type="SMART" id="SM00862">
    <property type="entry name" value="Trans_reg_C"/>
    <property type="match status" value="1"/>
</dbReference>
<dbReference type="Gene3D" id="3.40.50.300">
    <property type="entry name" value="P-loop containing nucleotide triphosphate hydrolases"/>
    <property type="match status" value="1"/>
</dbReference>
<dbReference type="EMBL" id="BONV01000047">
    <property type="protein sequence ID" value="GIG84104.1"/>
    <property type="molecule type" value="Genomic_DNA"/>
</dbReference>
<keyword evidence="4" id="KW-0804">Transcription</keyword>
<dbReference type="SUPFAM" id="SSF46894">
    <property type="entry name" value="C-terminal effector domain of the bipartite response regulators"/>
    <property type="match status" value="1"/>
</dbReference>
<dbReference type="Pfam" id="PF25872">
    <property type="entry name" value="HTH_77"/>
    <property type="match status" value="1"/>
</dbReference>
<dbReference type="SUPFAM" id="SSF52540">
    <property type="entry name" value="P-loop containing nucleoside triphosphate hydrolases"/>
    <property type="match status" value="1"/>
</dbReference>
<dbReference type="InterPro" id="IPR019734">
    <property type="entry name" value="TPR_rpt"/>
</dbReference>
<evidence type="ECO:0000256" key="1">
    <source>
        <dbReference type="ARBA" id="ARBA00005820"/>
    </source>
</evidence>
<dbReference type="InterPro" id="IPR041664">
    <property type="entry name" value="AAA_16"/>
</dbReference>
<dbReference type="FunFam" id="1.25.40.10:FF:000222">
    <property type="entry name" value="SARP family transcriptional regulator"/>
    <property type="match status" value="1"/>
</dbReference>
<dbReference type="Gene3D" id="1.25.40.10">
    <property type="entry name" value="Tetratricopeptide repeat domain"/>
    <property type="match status" value="2"/>
</dbReference>
<dbReference type="CDD" id="cd15831">
    <property type="entry name" value="BTAD"/>
    <property type="match status" value="1"/>
</dbReference>
<sequence>MRFGILGATEIWPGAGRPPITVGGPRVRAFLALLLLSPGRLVTTEHLIDGVYGDDPPNGAGNAVQSQIARLRRMIGDDGLIRSRSGGYLIEADPGDIDAHRFESLAAEGRRALAEGDHRRAAGMLDEALALWRGPALADIGSAPFAAAQVTRLEESRLAATEDRMEAGLALGEHRDLVPRLEQLVAAHPVRERLRAQLMRALAASGRQADALESYADIRRTLADELGADPSPELSEAHLTVLRGEPAPRTGGRVGLPAHLTDLVGRADDVERVARLLEGHRLVTLSGPGGMGKTRLAAEAATREPGDVCFVELAAHSTVLPAILDALDLRESGLRAQEPTPDPFQRLVAALTGRPVLLVLDNCEHLVDDAAAVAQRLLGRCPALRILTTSREVLAVTGEVVFPVRPLSRVAATRLFVERATAVRPSFVEDGPALERICDLLDRLPLAIELAAARLRTLPLAEIEARLDDRFALLSRGSRTAQARHRTLRDVVEWSWNLLEDVEQVTARRLAVFAGGATREAAERVCGANAAEALSSLVDKSLVAFDGERYSMLATIRAYCSDGSAEAGQAHLDYFLHLAETAEPWSRRAEQVDWLARLSSDLTNLNAALRWAMDSGDLATAVRMVAALSPYWMLSGRRGEAGRAAAELLDLISARSDHDVVEGLEEEYVLCVLDAAAVGSAPDAHVTRARTVMAGRTASRPFLTFLWGSFSGIADGPADLRGAKDPWTLSLLHFGIGLRSWWVDSDRAEAEREFTLALRGFRALGERWGMATTLAELALLAEQRGDTAASAAMTDEALDLAGQLGATEDMANLLCRRGDAVLAGDRLAEASEHYERAAVLGRRAGSPGSLAMAQHGLARVARARGDAAQARRLCHEALASCPDGWVTVEETRARIHVTLGEIARSEGNLGEARSWLRRALGSQNLEITSAAAAVLETIADPPGRAVQARDSRPSTM</sequence>
<organism evidence="7 8">
    <name type="scientific">Planotetraspora kaengkrachanensis</name>
    <dbReference type="NCBI Taxonomy" id="575193"/>
    <lineage>
        <taxon>Bacteria</taxon>
        <taxon>Bacillati</taxon>
        <taxon>Actinomycetota</taxon>
        <taxon>Actinomycetes</taxon>
        <taxon>Streptosporangiales</taxon>
        <taxon>Streptosporangiaceae</taxon>
        <taxon>Planotetraspora</taxon>
    </lineage>
</organism>
<evidence type="ECO:0000313" key="7">
    <source>
        <dbReference type="EMBL" id="GIG84104.1"/>
    </source>
</evidence>
<dbReference type="InterPro" id="IPR058852">
    <property type="entry name" value="HTH_77"/>
</dbReference>
<dbReference type="GO" id="GO:0006355">
    <property type="term" value="P:regulation of DNA-templated transcription"/>
    <property type="evidence" value="ECO:0007669"/>
    <property type="project" value="InterPro"/>
</dbReference>
<protein>
    <submittedName>
        <fullName evidence="7">SARP family transcriptional regulator</fullName>
    </submittedName>
</protein>
<comment type="caution">
    <text evidence="7">The sequence shown here is derived from an EMBL/GenBank/DDBJ whole genome shotgun (WGS) entry which is preliminary data.</text>
</comment>
<evidence type="ECO:0000259" key="6">
    <source>
        <dbReference type="PROSITE" id="PS51755"/>
    </source>
</evidence>
<evidence type="ECO:0000256" key="3">
    <source>
        <dbReference type="ARBA" id="ARBA00023125"/>
    </source>
</evidence>
<evidence type="ECO:0000313" key="8">
    <source>
        <dbReference type="Proteomes" id="UP000630097"/>
    </source>
</evidence>
<gene>
    <name evidence="7" type="ORF">Pka01_72310</name>
</gene>
<comment type="similarity">
    <text evidence="1">Belongs to the AfsR/DnrI/RedD regulatory family.</text>
</comment>
<dbReference type="RefSeq" id="WP_203887388.1">
    <property type="nucleotide sequence ID" value="NZ_BAABHH010000032.1"/>
</dbReference>
<keyword evidence="8" id="KW-1185">Reference proteome</keyword>
<dbReference type="SUPFAM" id="SSF48452">
    <property type="entry name" value="TPR-like"/>
    <property type="match status" value="2"/>
</dbReference>
<dbReference type="PANTHER" id="PTHR47691:SF3">
    <property type="entry name" value="HTH-TYPE TRANSCRIPTIONAL REGULATOR RV0890C-RELATED"/>
    <property type="match status" value="1"/>
</dbReference>
<proteinExistence type="inferred from homology"/>
<dbReference type="SMART" id="SM01043">
    <property type="entry name" value="BTAD"/>
    <property type="match status" value="1"/>
</dbReference>
<dbReference type="PRINTS" id="PR00364">
    <property type="entry name" value="DISEASERSIST"/>
</dbReference>
<dbReference type="Pfam" id="PF03704">
    <property type="entry name" value="BTAD"/>
    <property type="match status" value="1"/>
</dbReference>
<name>A0A8J3VC27_9ACTN</name>
<dbReference type="Pfam" id="PF13191">
    <property type="entry name" value="AAA_16"/>
    <property type="match status" value="1"/>
</dbReference>
<dbReference type="InterPro" id="IPR027417">
    <property type="entry name" value="P-loop_NTPase"/>
</dbReference>
<keyword evidence="2" id="KW-0805">Transcription regulation</keyword>
<dbReference type="InterPro" id="IPR016032">
    <property type="entry name" value="Sig_transdc_resp-reg_C-effctor"/>
</dbReference>
<feature type="DNA-binding region" description="OmpR/PhoB-type" evidence="5">
    <location>
        <begin position="1"/>
        <end position="92"/>
    </location>
</feature>
<dbReference type="SMART" id="SM00028">
    <property type="entry name" value="TPR"/>
    <property type="match status" value="4"/>
</dbReference>
<dbReference type="InterPro" id="IPR001867">
    <property type="entry name" value="OmpR/PhoB-type_DNA-bd"/>
</dbReference>
<evidence type="ECO:0000256" key="5">
    <source>
        <dbReference type="PROSITE-ProRule" id="PRU01091"/>
    </source>
</evidence>